<dbReference type="EMBL" id="CALTRL010001137">
    <property type="protein sequence ID" value="CAH7671108.1"/>
    <property type="molecule type" value="Genomic_DNA"/>
</dbReference>
<dbReference type="GO" id="GO:0005737">
    <property type="term" value="C:cytoplasm"/>
    <property type="evidence" value="ECO:0007669"/>
    <property type="project" value="UniProtKB-SubCell"/>
</dbReference>
<feature type="region of interest" description="Disordered" evidence="3">
    <location>
        <begin position="1"/>
        <end position="230"/>
    </location>
</feature>
<evidence type="ECO:0000256" key="3">
    <source>
        <dbReference type="SAM" id="MobiDB-lite"/>
    </source>
</evidence>
<reference evidence="5" key="1">
    <citation type="submission" date="2022-06" db="EMBL/GenBank/DDBJ databases">
        <authorList>
            <consortium name="SYNGENTA / RWTH Aachen University"/>
        </authorList>
    </citation>
    <scope>NUCLEOTIDE SEQUENCE</scope>
</reference>
<dbReference type="GO" id="GO:0035025">
    <property type="term" value="P:positive regulation of Rho protein signal transduction"/>
    <property type="evidence" value="ECO:0007669"/>
    <property type="project" value="TreeGrafter"/>
</dbReference>
<feature type="compositionally biased region" description="Polar residues" evidence="3">
    <location>
        <begin position="1157"/>
        <end position="1169"/>
    </location>
</feature>
<dbReference type="AlphaFoldDB" id="A0AAV0ASJ4"/>
<evidence type="ECO:0000313" key="6">
    <source>
        <dbReference type="Proteomes" id="UP001153365"/>
    </source>
</evidence>
<dbReference type="PANTHER" id="PTHR46006">
    <property type="entry name" value="RHO GUANINE NUCLEOTIDE EXCHANGE FACTOR AT 64C, ISOFORM A"/>
    <property type="match status" value="1"/>
</dbReference>
<feature type="compositionally biased region" description="Low complexity" evidence="3">
    <location>
        <begin position="1139"/>
        <end position="1156"/>
    </location>
</feature>
<protein>
    <recommendedName>
        <fullName evidence="4">DH domain-containing protein</fullName>
    </recommendedName>
</protein>
<feature type="compositionally biased region" description="Polar residues" evidence="3">
    <location>
        <begin position="1093"/>
        <end position="1114"/>
    </location>
</feature>
<name>A0AAV0ASJ4_PHAPC</name>
<organism evidence="5 6">
    <name type="scientific">Phakopsora pachyrhizi</name>
    <name type="common">Asian soybean rust disease fungus</name>
    <dbReference type="NCBI Taxonomy" id="170000"/>
    <lineage>
        <taxon>Eukaryota</taxon>
        <taxon>Fungi</taxon>
        <taxon>Dikarya</taxon>
        <taxon>Basidiomycota</taxon>
        <taxon>Pucciniomycotina</taxon>
        <taxon>Pucciniomycetes</taxon>
        <taxon>Pucciniales</taxon>
        <taxon>Phakopsoraceae</taxon>
        <taxon>Phakopsora</taxon>
    </lineage>
</organism>
<evidence type="ECO:0000313" key="5">
    <source>
        <dbReference type="EMBL" id="CAH7671108.1"/>
    </source>
</evidence>
<evidence type="ECO:0000256" key="2">
    <source>
        <dbReference type="ARBA" id="ARBA00022490"/>
    </source>
</evidence>
<keyword evidence="2" id="KW-0963">Cytoplasm</keyword>
<feature type="region of interest" description="Disordered" evidence="3">
    <location>
        <begin position="739"/>
        <end position="766"/>
    </location>
</feature>
<feature type="compositionally biased region" description="Polar residues" evidence="3">
    <location>
        <begin position="1064"/>
        <end position="1075"/>
    </location>
</feature>
<gene>
    <name evidence="5" type="ORF">PPACK8108_LOCUS5870</name>
</gene>
<dbReference type="PROSITE" id="PS50010">
    <property type="entry name" value="DH_2"/>
    <property type="match status" value="1"/>
</dbReference>
<dbReference type="PANTHER" id="PTHR46006:SF7">
    <property type="entry name" value="DH DOMAIN-CONTAINING PROTEIN"/>
    <property type="match status" value="1"/>
</dbReference>
<dbReference type="InterPro" id="IPR051480">
    <property type="entry name" value="Endocytic_GEF_Adapter"/>
</dbReference>
<dbReference type="InterPro" id="IPR035899">
    <property type="entry name" value="DBL_dom_sf"/>
</dbReference>
<sequence>MRKFFIRKRSPNDSNQSLNLSNPSNSTSSSPIQSSSIPINPNTSSSSQHPSDSLTSHLQPSSTLLPPQPSDSLHNNSSSPSVPASGSAPTSSNTRPSPNQNLEQPIVRDQRDRRQVAFVSPESSDATQCVDSPSLPLPSQPTYRPSTGNSMGLSTNRATNYPATASSFHHPPASLTSPHRGTLAWRSESSTGSQSGSQLGHGAPMTSPEPITEHHHLGGAGTSASNCSHRPTSPISVLSSIYNGRRSSGGVVGPADTWGGNVIGGRLGEDIYQPMTWSEMNDLDLVENLSGRERTRQEVLWEIVASEERYVSELISLRNNYITPILYPMISPILLSSSSNNLDSSSCKSPITNLSSSTAPSPPAPAATGSDFLPIAARFIRSSTPTSNTSNSDLSRDHIPDIESEESHHQSPALSIPIDLQDQGNSNPTSDALVGTSTRNAFQRFGTRTRNALQITDAIAPGLRSSHPESTNLNQSNSSVSHAKNVISNLNQSNAIKGIRHYLRPPNPPNKLHKHHQTGDQSALMNHANFEFLLPESLKVVLNIINEGMFRGHQDLSVQLKERYLEQFPLVRDLTSVWAEQAWIIQSYGVYVTHLEKALREIEEALAIVGRKNSGASRTQKRLANIIMQLEENAMGQGECGLAICLSKPFQRLLKYPLLFQNLLYHTDGSTHEYESAQAMAISIDSIVRSIEDEKISEEERDKARDVWSRIDGINEKALMLPQSDRLLMSEESVWRPVPGKEKRTLSDAAEGARATTPVTSPTFKKEKSTSDRLRILKGQKSFRRLSDMVGSESKEPSLGSKRDIWLVIFSDVILRCQRVGVTRMATSYSSSLKDRLKGRRVLPGRERNLYKFLKIERWEKHPSIVLKEANATLDSEKAEVVSQKDRDHQSVWPSKAVTGAEYSDDSAEVLRGRIDNRTSVYSMDETDEYERMRRESAMSFCYELDDPKPVSSTVLKNTTNNIRSAISNASTPTLPRKFSPNPAPNTRILSPTTQSVIGKKTKAINKFSNRVPGGMPGAIAASNLLSQAATAGPLSMNSPGAPSQTQYRYEIPTMSTLAKKAHQSNVLGSSTRAISPSSKSRPPVVRRRAGSGSAQNSEAVVVSGNETFKGRSSVNRHRSDSTGAAPSPPGQKGHKVGNSTSSSNSNSRSKAKSSTIATKTNVTTISRQPSEDFSAFKSYFDTPISSRVIAFPTS</sequence>
<comment type="caution">
    <text evidence="5">The sequence shown here is derived from an EMBL/GenBank/DDBJ whole genome shotgun (WGS) entry which is preliminary data.</text>
</comment>
<proteinExistence type="predicted"/>
<feature type="compositionally biased region" description="Polar residues" evidence="3">
    <location>
        <begin position="121"/>
        <end position="131"/>
    </location>
</feature>
<feature type="domain" description="DH" evidence="4">
    <location>
        <begin position="295"/>
        <end position="694"/>
    </location>
</feature>
<feature type="compositionally biased region" description="Low complexity" evidence="3">
    <location>
        <begin position="12"/>
        <end position="92"/>
    </location>
</feature>
<feature type="compositionally biased region" description="Polar residues" evidence="3">
    <location>
        <begin position="140"/>
        <end position="167"/>
    </location>
</feature>
<feature type="region of interest" description="Disordered" evidence="3">
    <location>
        <begin position="345"/>
        <end position="368"/>
    </location>
</feature>
<feature type="compositionally biased region" description="Low complexity" evidence="3">
    <location>
        <begin position="187"/>
        <end position="202"/>
    </location>
</feature>
<accession>A0AAV0ASJ4</accession>
<evidence type="ECO:0000256" key="1">
    <source>
        <dbReference type="ARBA" id="ARBA00004496"/>
    </source>
</evidence>
<dbReference type="Gene3D" id="1.20.900.10">
    <property type="entry name" value="Dbl homology (DH) domain"/>
    <property type="match status" value="2"/>
</dbReference>
<dbReference type="SUPFAM" id="SSF48065">
    <property type="entry name" value="DBL homology domain (DH-domain)"/>
    <property type="match status" value="1"/>
</dbReference>
<feature type="region of interest" description="Disordered" evidence="3">
    <location>
        <begin position="1061"/>
        <end position="1171"/>
    </location>
</feature>
<keyword evidence="6" id="KW-1185">Reference proteome</keyword>
<feature type="compositionally biased region" description="Polar residues" evidence="3">
    <location>
        <begin position="93"/>
        <end position="103"/>
    </location>
</feature>
<dbReference type="GO" id="GO:0005085">
    <property type="term" value="F:guanyl-nucleotide exchange factor activity"/>
    <property type="evidence" value="ECO:0007669"/>
    <property type="project" value="InterPro"/>
</dbReference>
<dbReference type="Pfam" id="PF00621">
    <property type="entry name" value="RhoGEF"/>
    <property type="match status" value="1"/>
</dbReference>
<feature type="compositionally biased region" description="Low complexity" evidence="3">
    <location>
        <begin position="345"/>
        <end position="359"/>
    </location>
</feature>
<dbReference type="InterPro" id="IPR000219">
    <property type="entry name" value="DH_dom"/>
</dbReference>
<evidence type="ECO:0000259" key="4">
    <source>
        <dbReference type="PROSITE" id="PS50010"/>
    </source>
</evidence>
<feature type="compositionally biased region" description="Basic and acidic residues" evidence="3">
    <location>
        <begin position="106"/>
        <end position="115"/>
    </location>
</feature>
<comment type="subcellular location">
    <subcellularLocation>
        <location evidence="1">Cytoplasm</location>
    </subcellularLocation>
</comment>
<dbReference type="Proteomes" id="UP001153365">
    <property type="component" value="Unassembled WGS sequence"/>
</dbReference>